<keyword evidence="1" id="KW-0805">Transcription regulation</keyword>
<dbReference type="InterPro" id="IPR018060">
    <property type="entry name" value="HTH_AraC"/>
</dbReference>
<dbReference type="GO" id="GO:0043565">
    <property type="term" value="F:sequence-specific DNA binding"/>
    <property type="evidence" value="ECO:0007669"/>
    <property type="project" value="InterPro"/>
</dbReference>
<keyword evidence="2 5" id="KW-0238">DNA-binding</keyword>
<dbReference type="PROSITE" id="PS01124">
    <property type="entry name" value="HTH_ARAC_FAMILY_2"/>
    <property type="match status" value="1"/>
</dbReference>
<reference evidence="5 6" key="1">
    <citation type="submission" date="2017-05" db="EMBL/GenBank/DDBJ databases">
        <authorList>
            <person name="Varghese N."/>
            <person name="Submissions S."/>
        </authorList>
    </citation>
    <scope>NUCLEOTIDE SEQUENCE [LARGE SCALE GENOMIC DNA]</scope>
    <source>
        <strain evidence="5 6">DSM 21342</strain>
    </source>
</reference>
<evidence type="ECO:0000256" key="3">
    <source>
        <dbReference type="ARBA" id="ARBA00023163"/>
    </source>
</evidence>
<dbReference type="SUPFAM" id="SSF46689">
    <property type="entry name" value="Homeodomain-like"/>
    <property type="match status" value="1"/>
</dbReference>
<dbReference type="InterPro" id="IPR018062">
    <property type="entry name" value="HTH_AraC-typ_CS"/>
</dbReference>
<dbReference type="PROSITE" id="PS00041">
    <property type="entry name" value="HTH_ARAC_FAMILY_1"/>
    <property type="match status" value="1"/>
</dbReference>
<evidence type="ECO:0000256" key="1">
    <source>
        <dbReference type="ARBA" id="ARBA00023015"/>
    </source>
</evidence>
<proteinExistence type="predicted"/>
<dbReference type="Pfam" id="PF12833">
    <property type="entry name" value="HTH_18"/>
    <property type="match status" value="1"/>
</dbReference>
<evidence type="ECO:0000313" key="5">
    <source>
        <dbReference type="EMBL" id="SMO68969.1"/>
    </source>
</evidence>
<dbReference type="AlphaFoldDB" id="A0A521DB69"/>
<feature type="domain" description="HTH araC/xylS-type" evidence="4">
    <location>
        <begin position="64"/>
        <end position="168"/>
    </location>
</feature>
<protein>
    <submittedName>
        <fullName evidence="5">AraC-type DNA-binding protein</fullName>
    </submittedName>
</protein>
<keyword evidence="3" id="KW-0804">Transcription</keyword>
<dbReference type="SMART" id="SM00342">
    <property type="entry name" value="HTH_ARAC"/>
    <property type="match status" value="1"/>
</dbReference>
<evidence type="ECO:0000313" key="6">
    <source>
        <dbReference type="Proteomes" id="UP000315971"/>
    </source>
</evidence>
<dbReference type="EMBL" id="FXSZ01000006">
    <property type="protein sequence ID" value="SMO68969.1"/>
    <property type="molecule type" value="Genomic_DNA"/>
</dbReference>
<dbReference type="Proteomes" id="UP000315971">
    <property type="component" value="Unassembled WGS sequence"/>
</dbReference>
<dbReference type="Gene3D" id="1.10.10.60">
    <property type="entry name" value="Homeodomain-like"/>
    <property type="match status" value="2"/>
</dbReference>
<keyword evidence="6" id="KW-1185">Reference proteome</keyword>
<evidence type="ECO:0000256" key="2">
    <source>
        <dbReference type="ARBA" id="ARBA00023125"/>
    </source>
</evidence>
<dbReference type="InterPro" id="IPR009057">
    <property type="entry name" value="Homeodomain-like_sf"/>
</dbReference>
<name>A0A521DB69_9SPHI</name>
<dbReference type="PANTHER" id="PTHR43280">
    <property type="entry name" value="ARAC-FAMILY TRANSCRIPTIONAL REGULATOR"/>
    <property type="match status" value="1"/>
</dbReference>
<evidence type="ECO:0000259" key="4">
    <source>
        <dbReference type="PROSITE" id="PS01124"/>
    </source>
</evidence>
<accession>A0A521DB69</accession>
<organism evidence="5 6">
    <name type="scientific">Solitalea koreensis</name>
    <dbReference type="NCBI Taxonomy" id="543615"/>
    <lineage>
        <taxon>Bacteria</taxon>
        <taxon>Pseudomonadati</taxon>
        <taxon>Bacteroidota</taxon>
        <taxon>Sphingobacteriia</taxon>
        <taxon>Sphingobacteriales</taxon>
        <taxon>Sphingobacteriaceae</taxon>
        <taxon>Solitalea</taxon>
    </lineage>
</organism>
<gene>
    <name evidence="5" type="ORF">SAMN06265350_106164</name>
</gene>
<dbReference type="GO" id="GO:0003700">
    <property type="term" value="F:DNA-binding transcription factor activity"/>
    <property type="evidence" value="ECO:0007669"/>
    <property type="project" value="InterPro"/>
</dbReference>
<dbReference type="PANTHER" id="PTHR43280:SF2">
    <property type="entry name" value="HTH-TYPE TRANSCRIPTIONAL REGULATOR EXSA"/>
    <property type="match status" value="1"/>
</dbReference>
<sequence>MVCNRCVKVVKEEIEKLGYSIENIKLGEVELREEENLVNKVQLKEVLESNGFELLDDRKTQLVEKIKNVIVELIHHSKDHLKTNVSEYISQKVGSDYSNLSNLFSSVEGITIEKYLILQRIERAKELLVYDELTLSEIAFELGYSSVAHLSAQFKKTTGLTPSHFKKLSDHKRMSLDHL</sequence>